<accession>A0A372GGU5</accession>
<name>A0A372GGU5_9ACTN</name>
<evidence type="ECO:0000313" key="1">
    <source>
        <dbReference type="EMBL" id="RFS84595.1"/>
    </source>
</evidence>
<dbReference type="AlphaFoldDB" id="A0A372GGU5"/>
<gene>
    <name evidence="1" type="ORF">D0T12_13665</name>
</gene>
<dbReference type="Proteomes" id="UP000262882">
    <property type="component" value="Unassembled WGS sequence"/>
</dbReference>
<dbReference type="EMBL" id="QVNQ01000004">
    <property type="protein sequence ID" value="RFS84595.1"/>
    <property type="molecule type" value="Genomic_DNA"/>
</dbReference>
<comment type="caution">
    <text evidence="1">The sequence shown here is derived from an EMBL/GenBank/DDBJ whole genome shotgun (WGS) entry which is preliminary data.</text>
</comment>
<dbReference type="InterPro" id="IPR006311">
    <property type="entry name" value="TAT_signal"/>
</dbReference>
<organism evidence="1 2">
    <name type="scientific">Actinomadura spongiicola</name>
    <dbReference type="NCBI Taxonomy" id="2303421"/>
    <lineage>
        <taxon>Bacteria</taxon>
        <taxon>Bacillati</taxon>
        <taxon>Actinomycetota</taxon>
        <taxon>Actinomycetes</taxon>
        <taxon>Streptosporangiales</taxon>
        <taxon>Thermomonosporaceae</taxon>
        <taxon>Actinomadura</taxon>
    </lineage>
</organism>
<proteinExistence type="predicted"/>
<dbReference type="PROSITE" id="PS51318">
    <property type="entry name" value="TAT"/>
    <property type="match status" value="1"/>
</dbReference>
<reference evidence="1 2" key="1">
    <citation type="submission" date="2018-08" db="EMBL/GenBank/DDBJ databases">
        <title>Actinomadura spongicola sp. nov., isolated from marine sponge Leucetta chagosensis.</title>
        <authorList>
            <person name="Li L."/>
            <person name="Lin H.W."/>
        </authorList>
    </citation>
    <scope>NUCLEOTIDE SEQUENCE [LARGE SCALE GENOMIC DNA]</scope>
    <source>
        <strain evidence="1 2">LHW52907</strain>
    </source>
</reference>
<evidence type="ECO:0000313" key="2">
    <source>
        <dbReference type="Proteomes" id="UP000262882"/>
    </source>
</evidence>
<keyword evidence="2" id="KW-1185">Reference proteome</keyword>
<protein>
    <submittedName>
        <fullName evidence="1">Uncharacterized protein</fullName>
    </submittedName>
</protein>
<sequence length="134" mass="13600">MSSITRKTVALTTAALAAAGIVGGLALPALADLGGASAPEVRAAAIVNADGSVVRSRGVTGVRKIATGQYCVRMDDDIDASRVVPVASVQWSSTPWDGNVFLRHDNAGCADREVFVGTGVAAGGRDIGFHIIVP</sequence>